<dbReference type="OrthoDB" id="9811967at2"/>
<evidence type="ECO:0000256" key="3">
    <source>
        <dbReference type="ARBA" id="ARBA00006263"/>
    </source>
</evidence>
<comment type="function">
    <text evidence="9">Converts cobyric acid to cobinamide by the addition of aminopropanol on the F carboxylic group.</text>
</comment>
<keyword evidence="6 9" id="KW-0812">Transmembrane</keyword>
<dbReference type="AlphaFoldDB" id="A0A3D9HP06"/>
<dbReference type="GO" id="GO:0015420">
    <property type="term" value="F:ABC-type vitamin B12 transporter activity"/>
    <property type="evidence" value="ECO:0007669"/>
    <property type="project" value="UniProtKB-UniRule"/>
</dbReference>
<comment type="pathway">
    <text evidence="2 9">Cofactor biosynthesis; adenosylcobalamin biosynthesis.</text>
</comment>
<evidence type="ECO:0000256" key="7">
    <source>
        <dbReference type="ARBA" id="ARBA00022989"/>
    </source>
</evidence>
<dbReference type="Proteomes" id="UP000256845">
    <property type="component" value="Unassembled WGS sequence"/>
</dbReference>
<name>A0A3D9HP06_9PROT</name>
<accession>A0A3D9HP06</accession>
<evidence type="ECO:0000256" key="9">
    <source>
        <dbReference type="HAMAP-Rule" id="MF_00024"/>
    </source>
</evidence>
<dbReference type="InterPro" id="IPR004485">
    <property type="entry name" value="Cobalamin_biosynth_CobD/CbiB"/>
</dbReference>
<dbReference type="GO" id="GO:0048472">
    <property type="term" value="F:threonine-phosphate decarboxylase activity"/>
    <property type="evidence" value="ECO:0007669"/>
    <property type="project" value="InterPro"/>
</dbReference>
<evidence type="ECO:0000256" key="1">
    <source>
        <dbReference type="ARBA" id="ARBA00004651"/>
    </source>
</evidence>
<keyword evidence="7 9" id="KW-1133">Transmembrane helix</keyword>
<sequence>MPDLSDLSFALPESGLITPAMLALALILDWVIGDMRWFHKIVPHPVVLIGNLIKVLEKKLNRESRSGNARIVRGLLVTMFVVGLSGLCGGLIHYGLAMLPYGWLAEIFLIATLLAGRSLFTHVGAVAKGLATGGLKGGREAVSHIVGRDPNSLDEYGVARSAIESLAENYADGVVAPAFWYLVFGLPGILGYKAVNTLDSMIGYRNKRYKDFGMAAAKLDDVANWIPARLSGLILTVGAFAAPKANPFRAIKIIVGFAGKHASPNAGWPEGAMAGALDFALGGPRKYPGGISEAAWIGSGRARLKDKDIRSAQWLYAAANLVQLILVGGLVIGWALQG</sequence>
<evidence type="ECO:0000256" key="8">
    <source>
        <dbReference type="ARBA" id="ARBA00023136"/>
    </source>
</evidence>
<comment type="caution">
    <text evidence="9">Lacks conserved residue(s) required for the propagation of feature annotation.</text>
</comment>
<dbReference type="Pfam" id="PF03186">
    <property type="entry name" value="CobD_Cbib"/>
    <property type="match status" value="1"/>
</dbReference>
<comment type="subcellular location">
    <subcellularLocation>
        <location evidence="1 9">Cell membrane</location>
        <topology evidence="1 9">Multi-pass membrane protein</topology>
    </subcellularLocation>
</comment>
<comment type="similarity">
    <text evidence="3 9">Belongs to the CobD/CbiB family.</text>
</comment>
<organism evidence="10 11">
    <name type="scientific">Aestuariispira insulae</name>
    <dbReference type="NCBI Taxonomy" id="1461337"/>
    <lineage>
        <taxon>Bacteria</taxon>
        <taxon>Pseudomonadati</taxon>
        <taxon>Pseudomonadota</taxon>
        <taxon>Alphaproteobacteria</taxon>
        <taxon>Rhodospirillales</taxon>
        <taxon>Kiloniellaceae</taxon>
        <taxon>Aestuariispira</taxon>
    </lineage>
</organism>
<evidence type="ECO:0000256" key="2">
    <source>
        <dbReference type="ARBA" id="ARBA00004953"/>
    </source>
</evidence>
<dbReference type="NCBIfam" id="TIGR00380">
    <property type="entry name" value="cobal_cbiB"/>
    <property type="match status" value="1"/>
</dbReference>
<evidence type="ECO:0000256" key="5">
    <source>
        <dbReference type="ARBA" id="ARBA00022573"/>
    </source>
</evidence>
<dbReference type="UniPathway" id="UPA00148"/>
<keyword evidence="4 9" id="KW-1003">Cell membrane</keyword>
<evidence type="ECO:0000256" key="4">
    <source>
        <dbReference type="ARBA" id="ARBA00022475"/>
    </source>
</evidence>
<dbReference type="PANTHER" id="PTHR34308">
    <property type="entry name" value="COBALAMIN BIOSYNTHESIS PROTEIN CBIB"/>
    <property type="match status" value="1"/>
</dbReference>
<dbReference type="GO" id="GO:0009236">
    <property type="term" value="P:cobalamin biosynthetic process"/>
    <property type="evidence" value="ECO:0007669"/>
    <property type="project" value="UniProtKB-UniRule"/>
</dbReference>
<dbReference type="EMBL" id="QRDW01000003">
    <property type="protein sequence ID" value="RED51220.1"/>
    <property type="molecule type" value="Genomic_DNA"/>
</dbReference>
<feature type="transmembrane region" description="Helical" evidence="9">
    <location>
        <begin position="71"/>
        <end position="95"/>
    </location>
</feature>
<dbReference type="RefSeq" id="WP_115936134.1">
    <property type="nucleotide sequence ID" value="NZ_QRDW01000003.1"/>
</dbReference>
<protein>
    <recommendedName>
        <fullName evidence="9">Cobalamin biosynthesis protein CobD</fullName>
    </recommendedName>
</protein>
<reference evidence="10 11" key="1">
    <citation type="submission" date="2018-07" db="EMBL/GenBank/DDBJ databases">
        <title>Genomic Encyclopedia of Type Strains, Phase III (KMG-III): the genomes of soil and plant-associated and newly described type strains.</title>
        <authorList>
            <person name="Whitman W."/>
        </authorList>
    </citation>
    <scope>NUCLEOTIDE SEQUENCE [LARGE SCALE GENOMIC DNA]</scope>
    <source>
        <strain evidence="10 11">CECT 8488</strain>
    </source>
</reference>
<feature type="transmembrane region" description="Helical" evidence="9">
    <location>
        <begin position="314"/>
        <end position="336"/>
    </location>
</feature>
<dbReference type="GO" id="GO:0005886">
    <property type="term" value="C:plasma membrane"/>
    <property type="evidence" value="ECO:0007669"/>
    <property type="project" value="UniProtKB-SubCell"/>
</dbReference>
<comment type="caution">
    <text evidence="10">The sequence shown here is derived from an EMBL/GenBank/DDBJ whole genome shotgun (WGS) entry which is preliminary data.</text>
</comment>
<evidence type="ECO:0000313" key="11">
    <source>
        <dbReference type="Proteomes" id="UP000256845"/>
    </source>
</evidence>
<gene>
    <name evidence="9" type="primary">cobD</name>
    <name evidence="10" type="ORF">DFP90_10317</name>
</gene>
<keyword evidence="8 9" id="KW-0472">Membrane</keyword>
<dbReference type="PANTHER" id="PTHR34308:SF1">
    <property type="entry name" value="COBALAMIN BIOSYNTHESIS PROTEIN CBIB"/>
    <property type="match status" value="1"/>
</dbReference>
<keyword evidence="5 9" id="KW-0169">Cobalamin biosynthesis</keyword>
<proteinExistence type="inferred from homology"/>
<feature type="transmembrane region" description="Helical" evidence="9">
    <location>
        <begin position="15"/>
        <end position="32"/>
    </location>
</feature>
<evidence type="ECO:0000313" key="10">
    <source>
        <dbReference type="EMBL" id="RED51220.1"/>
    </source>
</evidence>
<keyword evidence="11" id="KW-1185">Reference proteome</keyword>
<dbReference type="HAMAP" id="MF_00024">
    <property type="entry name" value="CobD_CbiB"/>
    <property type="match status" value="1"/>
</dbReference>
<evidence type="ECO:0000256" key="6">
    <source>
        <dbReference type="ARBA" id="ARBA00022692"/>
    </source>
</evidence>